<evidence type="ECO:0000256" key="6">
    <source>
        <dbReference type="SAM" id="MobiDB-lite"/>
    </source>
</evidence>
<dbReference type="AlphaFoldDB" id="A0AAN9QU68"/>
<keyword evidence="4 7" id="KW-1133">Transmembrane helix</keyword>
<feature type="transmembrane region" description="Helical" evidence="7">
    <location>
        <begin position="182"/>
        <end position="200"/>
    </location>
</feature>
<dbReference type="PANTHER" id="PTHR46285">
    <property type="entry name" value="PROTEINASE INHIBITOR I4, SERPIN (DUF716)-RELATED"/>
    <property type="match status" value="1"/>
</dbReference>
<proteinExistence type="inferred from homology"/>
<feature type="transmembrane region" description="Helical" evidence="7">
    <location>
        <begin position="6"/>
        <end position="26"/>
    </location>
</feature>
<reference evidence="8 9" key="1">
    <citation type="submission" date="2024-01" db="EMBL/GenBank/DDBJ databases">
        <title>The genomes of 5 underutilized Papilionoideae crops provide insights into root nodulation and disease resistanc.</title>
        <authorList>
            <person name="Jiang F."/>
        </authorList>
    </citation>
    <scope>NUCLEOTIDE SEQUENCE [LARGE SCALE GENOMIC DNA]</scope>
    <source>
        <strain evidence="8">LVBAO_FW01</strain>
        <tissue evidence="8">Leaves</tissue>
    </source>
</reference>
<feature type="transmembrane region" description="Helical" evidence="7">
    <location>
        <begin position="239"/>
        <end position="257"/>
    </location>
</feature>
<feature type="transmembrane region" description="Helical" evidence="7">
    <location>
        <begin position="151"/>
        <end position="170"/>
    </location>
</feature>
<sequence>MLEGHQLLGFGFFMVGLWHLFNHVKLHALCSKSYTSTLWFPTAISRYLELHFIIVSCTIFIAMELFIAPVHHQPFDPDGTIPTSHLHNFEHSSMGLAFLVYATFAIILDRKCSKAQHGLTHFLGAVAFTQQFLLIHLHSRDHMGPEGQYHLLLQLLVLISLATTLMGIGFPKSFLVSFVRSVSIIFQGVWLMIMGFLLWTPGFQAKGCFMHLEESDEYVVKCSDDEALHRAVSLVNIQFSWLLIGITIFVMSFYLTLVRRHGAKVEYVSLRKEEQYYREEDGSNNDVESQSQKKSTQEQI</sequence>
<keyword evidence="3 7" id="KW-0812">Transmembrane</keyword>
<evidence type="ECO:0000256" key="3">
    <source>
        <dbReference type="ARBA" id="ARBA00022692"/>
    </source>
</evidence>
<keyword evidence="9" id="KW-1185">Reference proteome</keyword>
<feature type="transmembrane region" description="Helical" evidence="7">
    <location>
        <begin position="47"/>
        <end position="71"/>
    </location>
</feature>
<evidence type="ECO:0000256" key="4">
    <source>
        <dbReference type="ARBA" id="ARBA00022989"/>
    </source>
</evidence>
<comment type="subcellular location">
    <subcellularLocation>
        <location evidence="1">Membrane</location>
        <topology evidence="1">Multi-pass membrane protein</topology>
    </subcellularLocation>
</comment>
<evidence type="ECO:0000256" key="2">
    <source>
        <dbReference type="ARBA" id="ARBA00006948"/>
    </source>
</evidence>
<evidence type="ECO:0000313" key="9">
    <source>
        <dbReference type="Proteomes" id="UP001367508"/>
    </source>
</evidence>
<feature type="compositionally biased region" description="Low complexity" evidence="6">
    <location>
        <begin position="288"/>
        <end position="300"/>
    </location>
</feature>
<comment type="similarity">
    <text evidence="2">Belongs to the TMEM45 family.</text>
</comment>
<evidence type="ECO:0000256" key="1">
    <source>
        <dbReference type="ARBA" id="ARBA00004141"/>
    </source>
</evidence>
<gene>
    <name evidence="8" type="ORF">VNO77_12044</name>
</gene>
<keyword evidence="5 7" id="KW-0472">Membrane</keyword>
<organism evidence="8 9">
    <name type="scientific">Canavalia gladiata</name>
    <name type="common">Sword bean</name>
    <name type="synonym">Dolichos gladiatus</name>
    <dbReference type="NCBI Taxonomy" id="3824"/>
    <lineage>
        <taxon>Eukaryota</taxon>
        <taxon>Viridiplantae</taxon>
        <taxon>Streptophyta</taxon>
        <taxon>Embryophyta</taxon>
        <taxon>Tracheophyta</taxon>
        <taxon>Spermatophyta</taxon>
        <taxon>Magnoliopsida</taxon>
        <taxon>eudicotyledons</taxon>
        <taxon>Gunneridae</taxon>
        <taxon>Pentapetalae</taxon>
        <taxon>rosids</taxon>
        <taxon>fabids</taxon>
        <taxon>Fabales</taxon>
        <taxon>Fabaceae</taxon>
        <taxon>Papilionoideae</taxon>
        <taxon>50 kb inversion clade</taxon>
        <taxon>NPAAA clade</taxon>
        <taxon>indigoferoid/millettioid clade</taxon>
        <taxon>Phaseoleae</taxon>
        <taxon>Canavalia</taxon>
    </lineage>
</organism>
<dbReference type="GO" id="GO:0016020">
    <property type="term" value="C:membrane"/>
    <property type="evidence" value="ECO:0007669"/>
    <property type="project" value="UniProtKB-SubCell"/>
</dbReference>
<evidence type="ECO:0000256" key="7">
    <source>
        <dbReference type="SAM" id="Phobius"/>
    </source>
</evidence>
<accession>A0AAN9QU68</accession>
<evidence type="ECO:0000313" key="8">
    <source>
        <dbReference type="EMBL" id="KAK7343368.1"/>
    </source>
</evidence>
<protein>
    <recommendedName>
        <fullName evidence="10">Transmembrane protein 45A</fullName>
    </recommendedName>
</protein>
<comment type="caution">
    <text evidence="8">The sequence shown here is derived from an EMBL/GenBank/DDBJ whole genome shotgun (WGS) entry which is preliminary data.</text>
</comment>
<dbReference type="PANTHER" id="PTHR46285:SF10">
    <property type="entry name" value="T1.3 PROTEIN"/>
    <property type="match status" value="1"/>
</dbReference>
<feature type="transmembrane region" description="Helical" evidence="7">
    <location>
        <begin position="91"/>
        <end position="108"/>
    </location>
</feature>
<dbReference type="Proteomes" id="UP001367508">
    <property type="component" value="Unassembled WGS sequence"/>
</dbReference>
<feature type="transmembrane region" description="Helical" evidence="7">
    <location>
        <begin position="120"/>
        <end position="139"/>
    </location>
</feature>
<feature type="region of interest" description="Disordered" evidence="6">
    <location>
        <begin position="277"/>
        <end position="300"/>
    </location>
</feature>
<dbReference type="Pfam" id="PF04819">
    <property type="entry name" value="DUF716"/>
    <property type="match status" value="1"/>
</dbReference>
<evidence type="ECO:0008006" key="10">
    <source>
        <dbReference type="Google" id="ProtNLM"/>
    </source>
</evidence>
<dbReference type="InterPro" id="IPR006904">
    <property type="entry name" value="DUF716"/>
</dbReference>
<evidence type="ECO:0000256" key="5">
    <source>
        <dbReference type="ARBA" id="ARBA00023136"/>
    </source>
</evidence>
<name>A0AAN9QU68_CANGL</name>
<dbReference type="EMBL" id="JAYMYQ010000003">
    <property type="protein sequence ID" value="KAK7343368.1"/>
    <property type="molecule type" value="Genomic_DNA"/>
</dbReference>